<feature type="transmembrane region" description="Helical" evidence="11">
    <location>
        <begin position="395"/>
        <end position="416"/>
    </location>
</feature>
<evidence type="ECO:0000313" key="14">
    <source>
        <dbReference type="Proteomes" id="UP000886520"/>
    </source>
</evidence>
<evidence type="ECO:0000256" key="2">
    <source>
        <dbReference type="ARBA" id="ARBA00010992"/>
    </source>
</evidence>
<dbReference type="OrthoDB" id="4142200at2759"/>
<dbReference type="PRINTS" id="PR00171">
    <property type="entry name" value="SUGRTRNSPORT"/>
</dbReference>
<feature type="transmembrane region" description="Helical" evidence="11">
    <location>
        <begin position="428"/>
        <end position="449"/>
    </location>
</feature>
<dbReference type="PROSITE" id="PS50850">
    <property type="entry name" value="MFS"/>
    <property type="match status" value="1"/>
</dbReference>
<feature type="region of interest" description="Disordered" evidence="10">
    <location>
        <begin position="1"/>
        <end position="20"/>
    </location>
</feature>
<sequence length="534" mass="58526">MGMAAGYIDGSGISSPTPGRQPPTITPYVFLTCLLAGSGGLMYGYDLVVAGGVSIMEEFLIKFYPSVYRNKQDAKQDNYCKYDNQVFQLYTSSLYLAALLATFIAGSLTRKRGHRTTMLMAGIMFSVGTILGVAAENLAMLILGRVLLGCGLGFANQAIPLYLSEIAPSNYRGGLNMLFSINIALGIFGGNLVNYLASHIHPWGWRFSLGMAGVPAITITLAGLILVDTPTFLIRKNRHDQAKRVLEKLRGHPNIIPEYEDLVKATEIAEKLEASRSFRNLFRTRNAPQVTMAFALPFFQQFSGNDAILFYGPFLFKAAGLGDQASLYSTVVTGSVAVVGTVISVFIVDRAGRRTILLAASVVMFSCMVAIGIIFGVEIRGSVTKLSKVASGFELALVCLFVGVYKGSWGPFAWLIPSEIFPQDIRSAAQSVTVFTNMLFKFIIAQTFLSMLCAFKFGIFLFFAGWLFVMGTFTFFFLPETKGVPIDDMIHVWRAHWFWRSFVDVGRGSKMASLEMKPSTSPSGLHTAISIERQ</sequence>
<comment type="subcellular location">
    <subcellularLocation>
        <location evidence="1">Membrane</location>
        <topology evidence="1">Multi-pass membrane protein</topology>
    </subcellularLocation>
</comment>
<protein>
    <recommendedName>
        <fullName evidence="12">Major facilitator superfamily (MFS) profile domain-containing protein</fullName>
    </recommendedName>
</protein>
<feature type="transmembrane region" description="Helical" evidence="11">
    <location>
        <begin position="203"/>
        <end position="227"/>
    </location>
</feature>
<keyword evidence="14" id="KW-1185">Reference proteome</keyword>
<feature type="transmembrane region" description="Helical" evidence="11">
    <location>
        <begin position="326"/>
        <end position="348"/>
    </location>
</feature>
<dbReference type="GO" id="GO:0016020">
    <property type="term" value="C:membrane"/>
    <property type="evidence" value="ECO:0007669"/>
    <property type="project" value="UniProtKB-SubCell"/>
</dbReference>
<dbReference type="NCBIfam" id="TIGR00879">
    <property type="entry name" value="SP"/>
    <property type="match status" value="1"/>
</dbReference>
<gene>
    <name evidence="13" type="ORF">GOP47_0004016</name>
</gene>
<organism evidence="13 14">
    <name type="scientific">Adiantum capillus-veneris</name>
    <name type="common">Maidenhair fern</name>
    <dbReference type="NCBI Taxonomy" id="13818"/>
    <lineage>
        <taxon>Eukaryota</taxon>
        <taxon>Viridiplantae</taxon>
        <taxon>Streptophyta</taxon>
        <taxon>Embryophyta</taxon>
        <taxon>Tracheophyta</taxon>
        <taxon>Polypodiopsida</taxon>
        <taxon>Polypodiidae</taxon>
        <taxon>Polypodiales</taxon>
        <taxon>Pteridineae</taxon>
        <taxon>Pteridaceae</taxon>
        <taxon>Vittarioideae</taxon>
        <taxon>Adiantum</taxon>
    </lineage>
</organism>
<dbReference type="FunFam" id="1.20.1250.20:FF:000002">
    <property type="entry name" value="Sugar transport protein 13"/>
    <property type="match status" value="1"/>
</dbReference>
<evidence type="ECO:0000313" key="13">
    <source>
        <dbReference type="EMBL" id="KAI5080833.1"/>
    </source>
</evidence>
<reference evidence="13" key="1">
    <citation type="submission" date="2021-01" db="EMBL/GenBank/DDBJ databases">
        <title>Adiantum capillus-veneris genome.</title>
        <authorList>
            <person name="Fang Y."/>
            <person name="Liao Q."/>
        </authorList>
    </citation>
    <scope>NUCLEOTIDE SEQUENCE</scope>
    <source>
        <strain evidence="13">H3</strain>
        <tissue evidence="13">Leaf</tissue>
    </source>
</reference>
<dbReference type="Gene3D" id="1.20.1250.20">
    <property type="entry name" value="MFS general substrate transporter like domains"/>
    <property type="match status" value="1"/>
</dbReference>
<comment type="caution">
    <text evidence="13">The sequence shown here is derived from an EMBL/GenBank/DDBJ whole genome shotgun (WGS) entry which is preliminary data.</text>
</comment>
<feature type="transmembrane region" description="Helical" evidence="11">
    <location>
        <begin position="141"/>
        <end position="163"/>
    </location>
</feature>
<dbReference type="SUPFAM" id="SSF103473">
    <property type="entry name" value="MFS general substrate transporter"/>
    <property type="match status" value="1"/>
</dbReference>
<proteinExistence type="inferred from homology"/>
<keyword evidence="8 11" id="KW-0472">Membrane</keyword>
<keyword evidence="5 11" id="KW-0812">Transmembrane</keyword>
<dbReference type="Proteomes" id="UP000886520">
    <property type="component" value="Chromosome 4"/>
</dbReference>
<keyword evidence="3 9" id="KW-0813">Transport</keyword>
<dbReference type="AlphaFoldDB" id="A0A9D4V727"/>
<dbReference type="PANTHER" id="PTHR23500:SF357">
    <property type="entry name" value="IP12678P"/>
    <property type="match status" value="1"/>
</dbReference>
<evidence type="ECO:0000256" key="5">
    <source>
        <dbReference type="ARBA" id="ARBA00022692"/>
    </source>
</evidence>
<evidence type="ECO:0000256" key="7">
    <source>
        <dbReference type="ARBA" id="ARBA00022989"/>
    </source>
</evidence>
<dbReference type="InterPro" id="IPR005829">
    <property type="entry name" value="Sugar_transporter_CS"/>
</dbReference>
<evidence type="ECO:0000256" key="3">
    <source>
        <dbReference type="ARBA" id="ARBA00022448"/>
    </source>
</evidence>
<dbReference type="PROSITE" id="PS00216">
    <property type="entry name" value="SUGAR_TRANSPORT_1"/>
    <property type="match status" value="1"/>
</dbReference>
<feature type="domain" description="Major facilitator superfamily (MFS) profile" evidence="12">
    <location>
        <begin position="32"/>
        <end position="482"/>
    </location>
</feature>
<dbReference type="GO" id="GO:0015145">
    <property type="term" value="F:monosaccharide transmembrane transporter activity"/>
    <property type="evidence" value="ECO:0007669"/>
    <property type="project" value="InterPro"/>
</dbReference>
<evidence type="ECO:0000256" key="1">
    <source>
        <dbReference type="ARBA" id="ARBA00004141"/>
    </source>
</evidence>
<dbReference type="Pfam" id="PF00083">
    <property type="entry name" value="Sugar_tr"/>
    <property type="match status" value="1"/>
</dbReference>
<feature type="transmembrane region" description="Helical" evidence="11">
    <location>
        <begin position="355"/>
        <end position="375"/>
    </location>
</feature>
<feature type="transmembrane region" description="Helical" evidence="11">
    <location>
        <begin position="293"/>
        <end position="314"/>
    </location>
</feature>
<feature type="transmembrane region" description="Helical" evidence="11">
    <location>
        <begin position="455"/>
        <end position="478"/>
    </location>
</feature>
<evidence type="ECO:0000259" key="12">
    <source>
        <dbReference type="PROSITE" id="PS50850"/>
    </source>
</evidence>
<evidence type="ECO:0000256" key="10">
    <source>
        <dbReference type="SAM" id="MobiDB-lite"/>
    </source>
</evidence>
<dbReference type="InterPro" id="IPR044778">
    <property type="entry name" value="MFS_STP/MST-like_plant"/>
</dbReference>
<keyword evidence="7 11" id="KW-1133">Transmembrane helix</keyword>
<dbReference type="InterPro" id="IPR003663">
    <property type="entry name" value="Sugar/inositol_transpt"/>
</dbReference>
<dbReference type="InterPro" id="IPR045262">
    <property type="entry name" value="STP/PLT_plant"/>
</dbReference>
<feature type="transmembrane region" description="Helical" evidence="11">
    <location>
        <begin position="118"/>
        <end position="135"/>
    </location>
</feature>
<accession>A0A9D4V727</accession>
<dbReference type="InterPro" id="IPR036259">
    <property type="entry name" value="MFS_trans_sf"/>
</dbReference>
<feature type="transmembrane region" description="Helical" evidence="11">
    <location>
        <begin position="87"/>
        <end position="106"/>
    </location>
</feature>
<feature type="transmembrane region" description="Helical" evidence="11">
    <location>
        <begin position="175"/>
        <end position="197"/>
    </location>
</feature>
<dbReference type="InterPro" id="IPR020846">
    <property type="entry name" value="MFS_dom"/>
</dbReference>
<dbReference type="PANTHER" id="PTHR23500">
    <property type="entry name" value="SOLUTE CARRIER FAMILY 2, FACILITATED GLUCOSE TRANSPORTER"/>
    <property type="match status" value="1"/>
</dbReference>
<feature type="transmembrane region" description="Helical" evidence="11">
    <location>
        <begin position="25"/>
        <end position="45"/>
    </location>
</feature>
<dbReference type="EMBL" id="JABFUD020000004">
    <property type="protein sequence ID" value="KAI5080833.1"/>
    <property type="molecule type" value="Genomic_DNA"/>
</dbReference>
<comment type="similarity">
    <text evidence="2 9">Belongs to the major facilitator superfamily. Sugar transporter (TC 2.A.1.1) family.</text>
</comment>
<evidence type="ECO:0000256" key="8">
    <source>
        <dbReference type="ARBA" id="ARBA00023136"/>
    </source>
</evidence>
<evidence type="ECO:0000256" key="4">
    <source>
        <dbReference type="ARBA" id="ARBA00022597"/>
    </source>
</evidence>
<evidence type="ECO:0000256" key="11">
    <source>
        <dbReference type="SAM" id="Phobius"/>
    </source>
</evidence>
<name>A0A9D4V727_ADICA</name>
<keyword evidence="4" id="KW-0762">Sugar transport</keyword>
<evidence type="ECO:0000256" key="9">
    <source>
        <dbReference type="RuleBase" id="RU003346"/>
    </source>
</evidence>
<dbReference type="InterPro" id="IPR005828">
    <property type="entry name" value="MFS_sugar_transport-like"/>
</dbReference>
<dbReference type="CDD" id="cd17361">
    <property type="entry name" value="MFS_STP"/>
    <property type="match status" value="1"/>
</dbReference>
<evidence type="ECO:0000256" key="6">
    <source>
        <dbReference type="ARBA" id="ARBA00022847"/>
    </source>
</evidence>
<keyword evidence="6" id="KW-0769">Symport</keyword>
<dbReference type="GO" id="GO:0015293">
    <property type="term" value="F:symporter activity"/>
    <property type="evidence" value="ECO:0007669"/>
    <property type="project" value="UniProtKB-KW"/>
</dbReference>